<dbReference type="EMBL" id="CAJNOT010004285">
    <property type="protein sequence ID" value="CAF1425068.1"/>
    <property type="molecule type" value="Genomic_DNA"/>
</dbReference>
<dbReference type="Proteomes" id="UP000663882">
    <property type="component" value="Unassembled WGS sequence"/>
</dbReference>
<protein>
    <recommendedName>
        <fullName evidence="8">Glycosyltransferase</fullName>
    </recommendedName>
</protein>
<dbReference type="Proteomes" id="UP000663823">
    <property type="component" value="Unassembled WGS sequence"/>
</dbReference>
<dbReference type="OrthoDB" id="10008767at2759"/>
<dbReference type="SUPFAM" id="SSF51735">
    <property type="entry name" value="NAD(P)-binding Rossmann-fold domains"/>
    <property type="match status" value="1"/>
</dbReference>
<dbReference type="EMBL" id="CAJOBE010009585">
    <property type="protein sequence ID" value="CAF4088338.1"/>
    <property type="molecule type" value="Genomic_DNA"/>
</dbReference>
<dbReference type="InterPro" id="IPR036291">
    <property type="entry name" value="NAD(P)-bd_dom_sf"/>
</dbReference>
<dbReference type="Proteomes" id="UP000663864">
    <property type="component" value="Unassembled WGS sequence"/>
</dbReference>
<organism evidence="2 7">
    <name type="scientific">Rotaria sordida</name>
    <dbReference type="NCBI Taxonomy" id="392033"/>
    <lineage>
        <taxon>Eukaryota</taxon>
        <taxon>Metazoa</taxon>
        <taxon>Spiralia</taxon>
        <taxon>Gnathifera</taxon>
        <taxon>Rotifera</taxon>
        <taxon>Eurotatoria</taxon>
        <taxon>Bdelloidea</taxon>
        <taxon>Philodinida</taxon>
        <taxon>Philodinidae</taxon>
        <taxon>Rotaria</taxon>
    </lineage>
</organism>
<dbReference type="Pfam" id="PF00106">
    <property type="entry name" value="adh_short"/>
    <property type="match status" value="1"/>
</dbReference>
<dbReference type="EMBL" id="CAJOBD010006742">
    <property type="protein sequence ID" value="CAF4069007.1"/>
    <property type="molecule type" value="Genomic_DNA"/>
</dbReference>
<dbReference type="SUPFAM" id="SSF53756">
    <property type="entry name" value="UDP-Glycosyltransferase/glycogen phosphorylase"/>
    <property type="match status" value="1"/>
</dbReference>
<evidence type="ECO:0000313" key="6">
    <source>
        <dbReference type="EMBL" id="CAF4088338.1"/>
    </source>
</evidence>
<dbReference type="Proteomes" id="UP000663874">
    <property type="component" value="Unassembled WGS sequence"/>
</dbReference>
<sequence length="593" mass="68128">MSLLVALIIGTGDELEDEIVYQLGKKGIYVIFCSNNENKFERIIKKLNDEDIEPKFIILNTVDLKTIDEVIGKIDEQFGKLDMLINVGILLNNNQFKINTMLCEGFETRESFDILTVSQAFIPLLQKSPSTCIINVYDEMNDYDSDVKSCTKLLHHYSTRFEFGIFMDKFYTEFRNTNIKISSIILRDNNNIQTIVEEADRIVHAAILPFIASSKSKTMRILYGIVGEGMGHATRSKVTLEILMQEQHHVKVVVSNRAYKFLHDNFSNRFPRCDEASEGEAAIDIIEIEGFTMQYVNNVFDEKASVLHTMQRLPDMLSKNRDAYYENLVSWMPQAVISDFDSFAYIFAKVHRLPILSIDNQHVVQRCIIPEEVRESNSIAFYTYKCFVKAKLPRCNYYIITGFFTAEIRDKYEDNTMVVPPILRQIILDAKPLPVEHCEHFLVYQTSKSDTSLIPILKAFGVKCIIYGLGCEEKVDNLELKSFSEQGFVDDLACAKGVIANGGLSLMNEAVSLQRPFFSVPVENQYEQVLNAWYLEKLGYGVFANKIELEPLRQWAQNIPRYAKALSNYHHDSNMLLHKSVKRVLHEFNTRSV</sequence>
<evidence type="ECO:0000313" key="3">
    <source>
        <dbReference type="EMBL" id="CAF1425068.1"/>
    </source>
</evidence>
<comment type="caution">
    <text evidence="2">The sequence shown here is derived from an EMBL/GenBank/DDBJ whole genome shotgun (WGS) entry which is preliminary data.</text>
</comment>
<dbReference type="Proteomes" id="UP000663889">
    <property type="component" value="Unassembled WGS sequence"/>
</dbReference>
<dbReference type="InterPro" id="IPR002347">
    <property type="entry name" value="SDR_fam"/>
</dbReference>
<dbReference type="AlphaFoldDB" id="A0A815DDS0"/>
<name>A0A815DDS0_9BILA</name>
<dbReference type="Proteomes" id="UP000663836">
    <property type="component" value="Unassembled WGS sequence"/>
</dbReference>
<dbReference type="Pfam" id="PF13528">
    <property type="entry name" value="Glyco_trans_1_3"/>
    <property type="match status" value="1"/>
</dbReference>
<dbReference type="Gene3D" id="3.40.50.720">
    <property type="entry name" value="NAD(P)-binding Rossmann-like Domain"/>
    <property type="match status" value="1"/>
</dbReference>
<dbReference type="Gene3D" id="3.40.50.2000">
    <property type="entry name" value="Glycogen Phosphorylase B"/>
    <property type="match status" value="1"/>
</dbReference>
<dbReference type="EMBL" id="CAJOAX010005296">
    <property type="protein sequence ID" value="CAF3942784.1"/>
    <property type="molecule type" value="Genomic_DNA"/>
</dbReference>
<evidence type="ECO:0000313" key="7">
    <source>
        <dbReference type="Proteomes" id="UP000663889"/>
    </source>
</evidence>
<accession>A0A815DDS0</accession>
<evidence type="ECO:0000313" key="4">
    <source>
        <dbReference type="EMBL" id="CAF3942784.1"/>
    </source>
</evidence>
<dbReference type="EMBL" id="CAJNOO010002600">
    <property type="protein sequence ID" value="CAF1282559.1"/>
    <property type="molecule type" value="Genomic_DNA"/>
</dbReference>
<evidence type="ECO:0008006" key="8">
    <source>
        <dbReference type="Google" id="ProtNLM"/>
    </source>
</evidence>
<evidence type="ECO:0000313" key="1">
    <source>
        <dbReference type="EMBL" id="CAF1282559.1"/>
    </source>
</evidence>
<dbReference type="EMBL" id="CAJNOU010002167">
    <property type="protein sequence ID" value="CAF1296691.1"/>
    <property type="molecule type" value="Genomic_DNA"/>
</dbReference>
<gene>
    <name evidence="6" type="ORF">FNK824_LOCUS30755</name>
    <name evidence="5" type="ORF">JBS370_LOCUS30039</name>
    <name evidence="4" type="ORF">OTI717_LOCUS25955</name>
    <name evidence="1" type="ORF">RFH988_LOCUS28778</name>
    <name evidence="2" type="ORF">SEV965_LOCUS26065</name>
    <name evidence="3" type="ORF">ZHD862_LOCUS34117</name>
</gene>
<reference evidence="2" key="1">
    <citation type="submission" date="2021-02" db="EMBL/GenBank/DDBJ databases">
        <authorList>
            <person name="Nowell W R."/>
        </authorList>
    </citation>
    <scope>NUCLEOTIDE SEQUENCE</scope>
</reference>
<proteinExistence type="predicted"/>
<evidence type="ECO:0000313" key="5">
    <source>
        <dbReference type="EMBL" id="CAF4069007.1"/>
    </source>
</evidence>
<evidence type="ECO:0000313" key="2">
    <source>
        <dbReference type="EMBL" id="CAF1296691.1"/>
    </source>
</evidence>